<dbReference type="OrthoDB" id="597531at2"/>
<gene>
    <name evidence="2" type="ORF">MBO_07663</name>
</gene>
<dbReference type="Gene3D" id="2.40.128.100">
    <property type="entry name" value="OPCA outer membrane adhesin/invasin"/>
    <property type="match status" value="1"/>
</dbReference>
<sequence>MQKITTIALIASGALYTSLTHAKNPVEVGLGVERYQETYREYENGERFMQQKGDLNAFNGSIKYHFNEKDAIKIEGRYAKGKVDYTGGENPSSENPEGTPYGSVHQKGAPRRSYDIRSLYVYEKSIRPNVSIIGESGLGYRVLQDLSARIDSEDYNRKNKTAYTQIGLGAKVGLAHGFEFAPKIAYNQGIYGRQYSYLSDGTVTLKQHNARGFEIELPISKQFSNQTKISYTPYYRGWRVPTSSTFERIETDEDGDSGVATYSEPKNQTSEVGFKLQYSF</sequence>
<dbReference type="InterPro" id="IPR020080">
    <property type="entry name" value="OM_adhesin/peptidase_omptin"/>
</dbReference>
<dbReference type="SUPFAM" id="SSF69917">
    <property type="entry name" value="OMPT-like"/>
    <property type="match status" value="1"/>
</dbReference>
<dbReference type="GO" id="GO:0004190">
    <property type="term" value="F:aspartic-type endopeptidase activity"/>
    <property type="evidence" value="ECO:0007669"/>
    <property type="project" value="InterPro"/>
</dbReference>
<dbReference type="Proteomes" id="UP000035860">
    <property type="component" value="Unassembled WGS sequence"/>
</dbReference>
<dbReference type="RefSeq" id="WP_052585373.1">
    <property type="nucleotide sequence ID" value="NZ_AOMT01000026.1"/>
</dbReference>
<evidence type="ECO:0008006" key="4">
    <source>
        <dbReference type="Google" id="ProtNLM"/>
    </source>
</evidence>
<feature type="region of interest" description="Disordered" evidence="1">
    <location>
        <begin position="85"/>
        <end position="109"/>
    </location>
</feature>
<accession>A0A066UG20</accession>
<keyword evidence="3" id="KW-1185">Reference proteome</keyword>
<organism evidence="2 3">
    <name type="scientific">Moraxella bovoculi 237</name>
    <dbReference type="NCBI Taxonomy" id="743974"/>
    <lineage>
        <taxon>Bacteria</taxon>
        <taxon>Pseudomonadati</taxon>
        <taxon>Pseudomonadota</taxon>
        <taxon>Gammaproteobacteria</taxon>
        <taxon>Moraxellales</taxon>
        <taxon>Moraxellaceae</taxon>
        <taxon>Moraxella</taxon>
    </lineage>
</organism>
<name>A0A066UG20_9GAMM</name>
<dbReference type="eggNOG" id="ENOG502ZCBV">
    <property type="taxonomic scope" value="Bacteria"/>
</dbReference>
<dbReference type="EMBL" id="AOMT01000026">
    <property type="protein sequence ID" value="KDN24822.1"/>
    <property type="molecule type" value="Genomic_DNA"/>
</dbReference>
<comment type="caution">
    <text evidence="2">The sequence shown here is derived from an EMBL/GenBank/DDBJ whole genome shotgun (WGS) entry which is preliminary data.</text>
</comment>
<proteinExistence type="predicted"/>
<dbReference type="AlphaFoldDB" id="A0A066UG20"/>
<evidence type="ECO:0000256" key="1">
    <source>
        <dbReference type="SAM" id="MobiDB-lite"/>
    </source>
</evidence>
<reference evidence="2 3" key="1">
    <citation type="journal article" date="2014" name="Genome Announc.">
        <title>Draft Genome Sequence of Moraxella bovoculi Strain 237T (ATCC BAA-1259T) Isolated from a Calf with Infectious Bovine Keratoconjunctivitis.</title>
        <authorList>
            <person name="Calcutt M.J."/>
            <person name="Foecking M.F."/>
            <person name="Martin N.T."/>
            <person name="Mhlanga-Mutangadura T."/>
            <person name="Reilly T.J."/>
        </authorList>
    </citation>
    <scope>NUCLEOTIDE SEQUENCE [LARGE SCALE GENOMIC DNA]</scope>
    <source>
        <strain evidence="2 3">237</strain>
    </source>
</reference>
<evidence type="ECO:0000313" key="3">
    <source>
        <dbReference type="Proteomes" id="UP000035860"/>
    </source>
</evidence>
<protein>
    <recommendedName>
        <fullName evidence="4">Outer membrane protein beta-barrel domain-containing protein</fullName>
    </recommendedName>
</protein>
<evidence type="ECO:0000313" key="2">
    <source>
        <dbReference type="EMBL" id="KDN24822.1"/>
    </source>
</evidence>